<organism evidence="2 3">
    <name type="scientific">Synaphobranchus kaupii</name>
    <name type="common">Kaup's arrowtooth eel</name>
    <dbReference type="NCBI Taxonomy" id="118154"/>
    <lineage>
        <taxon>Eukaryota</taxon>
        <taxon>Metazoa</taxon>
        <taxon>Chordata</taxon>
        <taxon>Craniata</taxon>
        <taxon>Vertebrata</taxon>
        <taxon>Euteleostomi</taxon>
        <taxon>Actinopterygii</taxon>
        <taxon>Neopterygii</taxon>
        <taxon>Teleostei</taxon>
        <taxon>Anguilliformes</taxon>
        <taxon>Synaphobranchidae</taxon>
        <taxon>Synaphobranchus</taxon>
    </lineage>
</organism>
<feature type="region of interest" description="Disordered" evidence="1">
    <location>
        <begin position="83"/>
        <end position="107"/>
    </location>
</feature>
<comment type="caution">
    <text evidence="2">The sequence shown here is derived from an EMBL/GenBank/DDBJ whole genome shotgun (WGS) entry which is preliminary data.</text>
</comment>
<keyword evidence="3" id="KW-1185">Reference proteome</keyword>
<sequence>MERRDARRTKQHQRAAGIEPSTSQFTCFTRSRACGSRIGLHSHEEASAAPALTLHPPVQTPLLPWSRHHPPRWTAKMRDGVLSEEHRGASPSRHQGGNCSHVIPGKL</sequence>
<accession>A0A9Q1G243</accession>
<name>A0A9Q1G243_SYNKA</name>
<protein>
    <submittedName>
        <fullName evidence="2">Uncharacterized protein</fullName>
    </submittedName>
</protein>
<evidence type="ECO:0000313" key="3">
    <source>
        <dbReference type="Proteomes" id="UP001152622"/>
    </source>
</evidence>
<gene>
    <name evidence="2" type="ORF">SKAU_G00045550</name>
</gene>
<evidence type="ECO:0000313" key="2">
    <source>
        <dbReference type="EMBL" id="KAJ8373975.1"/>
    </source>
</evidence>
<feature type="region of interest" description="Disordered" evidence="1">
    <location>
        <begin position="1"/>
        <end position="20"/>
    </location>
</feature>
<dbReference type="EMBL" id="JAINUF010000002">
    <property type="protein sequence ID" value="KAJ8373975.1"/>
    <property type="molecule type" value="Genomic_DNA"/>
</dbReference>
<feature type="compositionally biased region" description="Basic residues" evidence="1">
    <location>
        <begin position="1"/>
        <end position="13"/>
    </location>
</feature>
<proteinExistence type="predicted"/>
<dbReference type="AlphaFoldDB" id="A0A9Q1G243"/>
<reference evidence="2" key="1">
    <citation type="journal article" date="2023" name="Science">
        <title>Genome structures resolve the early diversification of teleost fishes.</title>
        <authorList>
            <person name="Parey E."/>
            <person name="Louis A."/>
            <person name="Montfort J."/>
            <person name="Bouchez O."/>
            <person name="Roques C."/>
            <person name="Iampietro C."/>
            <person name="Lluch J."/>
            <person name="Castinel A."/>
            <person name="Donnadieu C."/>
            <person name="Desvignes T."/>
            <person name="Floi Bucao C."/>
            <person name="Jouanno E."/>
            <person name="Wen M."/>
            <person name="Mejri S."/>
            <person name="Dirks R."/>
            <person name="Jansen H."/>
            <person name="Henkel C."/>
            <person name="Chen W.J."/>
            <person name="Zahm M."/>
            <person name="Cabau C."/>
            <person name="Klopp C."/>
            <person name="Thompson A.W."/>
            <person name="Robinson-Rechavi M."/>
            <person name="Braasch I."/>
            <person name="Lecointre G."/>
            <person name="Bobe J."/>
            <person name="Postlethwait J.H."/>
            <person name="Berthelot C."/>
            <person name="Roest Crollius H."/>
            <person name="Guiguen Y."/>
        </authorList>
    </citation>
    <scope>NUCLEOTIDE SEQUENCE</scope>
    <source>
        <strain evidence="2">WJC10195</strain>
    </source>
</reference>
<dbReference type="Proteomes" id="UP001152622">
    <property type="component" value="Chromosome 2"/>
</dbReference>
<evidence type="ECO:0000256" key="1">
    <source>
        <dbReference type="SAM" id="MobiDB-lite"/>
    </source>
</evidence>